<dbReference type="RefSeq" id="XP_056577858.1">
    <property type="nucleotide sequence ID" value="XM_056721608.1"/>
</dbReference>
<proteinExistence type="predicted"/>
<dbReference type="PANTHER" id="PTHR37017">
    <property type="entry name" value="AB HYDROLASE-1 DOMAIN-CONTAINING PROTEIN-RELATED"/>
    <property type="match status" value="1"/>
</dbReference>
<dbReference type="AlphaFoldDB" id="A0A9W9S4H7"/>
<dbReference type="InterPro" id="IPR052897">
    <property type="entry name" value="Sec-Metab_Biosynth_Hydrolase"/>
</dbReference>
<evidence type="ECO:0000313" key="3">
    <source>
        <dbReference type="Proteomes" id="UP001147752"/>
    </source>
</evidence>
<dbReference type="OrthoDB" id="408373at2759"/>
<dbReference type="Gene3D" id="3.40.50.1820">
    <property type="entry name" value="alpha/beta hydrolase"/>
    <property type="match status" value="1"/>
</dbReference>
<dbReference type="InterPro" id="IPR029058">
    <property type="entry name" value="AB_hydrolase_fold"/>
</dbReference>
<dbReference type="SUPFAM" id="SSF53474">
    <property type="entry name" value="alpha/beta-Hydrolases"/>
    <property type="match status" value="1"/>
</dbReference>
<gene>
    <name evidence="2" type="ORF">N7517_003878</name>
</gene>
<name>A0A9W9S4H7_9EURO</name>
<evidence type="ECO:0000259" key="1">
    <source>
        <dbReference type="Pfam" id="PF12697"/>
    </source>
</evidence>
<keyword evidence="3" id="KW-1185">Reference proteome</keyword>
<reference evidence="2" key="1">
    <citation type="submission" date="2022-12" db="EMBL/GenBank/DDBJ databases">
        <authorList>
            <person name="Petersen C."/>
        </authorList>
    </citation>
    <scope>NUCLEOTIDE SEQUENCE</scope>
    <source>
        <strain evidence="2">IBT 3081</strain>
    </source>
</reference>
<dbReference type="Pfam" id="PF12697">
    <property type="entry name" value="Abhydrolase_6"/>
    <property type="match status" value="1"/>
</dbReference>
<dbReference type="Proteomes" id="UP001147752">
    <property type="component" value="Unassembled WGS sequence"/>
</dbReference>
<dbReference type="EMBL" id="JAPZBT010000002">
    <property type="protein sequence ID" value="KAJ5371872.1"/>
    <property type="molecule type" value="Genomic_DNA"/>
</dbReference>
<reference evidence="2" key="2">
    <citation type="journal article" date="2023" name="IMA Fungus">
        <title>Comparative genomic study of the Penicillium genus elucidates a diverse pangenome and 15 lateral gene transfer events.</title>
        <authorList>
            <person name="Petersen C."/>
            <person name="Sorensen T."/>
            <person name="Nielsen M.R."/>
            <person name="Sondergaard T.E."/>
            <person name="Sorensen J.L."/>
            <person name="Fitzpatrick D.A."/>
            <person name="Frisvad J.C."/>
            <person name="Nielsen K.L."/>
        </authorList>
    </citation>
    <scope>NUCLEOTIDE SEQUENCE</scope>
    <source>
        <strain evidence="2">IBT 3081</strain>
    </source>
</reference>
<feature type="domain" description="AB hydrolase-1" evidence="1">
    <location>
        <begin position="4"/>
        <end position="245"/>
    </location>
</feature>
<dbReference type="GO" id="GO:0017000">
    <property type="term" value="P:antibiotic biosynthetic process"/>
    <property type="evidence" value="ECO:0007669"/>
    <property type="project" value="UniProtKB-ARBA"/>
</dbReference>
<comment type="caution">
    <text evidence="2">The sequence shown here is derived from an EMBL/GenBank/DDBJ whole genome shotgun (WGS) entry which is preliminary data.</text>
</comment>
<organism evidence="2 3">
    <name type="scientific">Penicillium concentricum</name>
    <dbReference type="NCBI Taxonomy" id="293559"/>
    <lineage>
        <taxon>Eukaryota</taxon>
        <taxon>Fungi</taxon>
        <taxon>Dikarya</taxon>
        <taxon>Ascomycota</taxon>
        <taxon>Pezizomycotina</taxon>
        <taxon>Eurotiomycetes</taxon>
        <taxon>Eurotiomycetidae</taxon>
        <taxon>Eurotiales</taxon>
        <taxon>Aspergillaceae</taxon>
        <taxon>Penicillium</taxon>
    </lineage>
</organism>
<dbReference type="PANTHER" id="PTHR37017:SF11">
    <property type="entry name" value="ESTERASE_LIPASE_THIOESTERASE DOMAIN-CONTAINING PROTEIN"/>
    <property type="match status" value="1"/>
</dbReference>
<protein>
    <recommendedName>
        <fullName evidence="1">AB hydrolase-1 domain-containing protein</fullName>
    </recommendedName>
</protein>
<evidence type="ECO:0000313" key="2">
    <source>
        <dbReference type="EMBL" id="KAJ5371872.1"/>
    </source>
</evidence>
<sequence length="262" mass="27724">MTTILFVPGAWITPAFYQPFIHALTVARYDVHYAGYPSLDPKDPLVADCQTDTDAVSDILQSLVEDEGKDVLVFMHSYGGMPGSAAASGLAKSQRAQEGKAGGVIGLLFLGAFVVAEGLSCAGLQGGDLPPGSCRIRSAEFADLLQPSANVNIVDDPIGNFAADVDGHLANSLTRSLKPHSNLAFTSPQPHPAWADQAFDGRLAFIVTTEDAAVPKEAQSGMMAATEKAWIVKEIASSHCAPFLNRIGETVGLVREIINQFL</sequence>
<dbReference type="GeneID" id="81460791"/>
<dbReference type="InterPro" id="IPR000073">
    <property type="entry name" value="AB_hydrolase_1"/>
</dbReference>
<dbReference type="GO" id="GO:0072330">
    <property type="term" value="P:monocarboxylic acid biosynthetic process"/>
    <property type="evidence" value="ECO:0007669"/>
    <property type="project" value="UniProtKB-ARBA"/>
</dbReference>
<accession>A0A9W9S4H7</accession>